<dbReference type="RefSeq" id="WP_255842196.1">
    <property type="nucleotide sequence ID" value="NZ_CP094358.1"/>
</dbReference>
<dbReference type="Proteomes" id="UP000831290">
    <property type="component" value="Chromosome"/>
</dbReference>
<evidence type="ECO:0000256" key="2">
    <source>
        <dbReference type="SAM" id="SignalP"/>
    </source>
</evidence>
<protein>
    <submittedName>
        <fullName evidence="3">Uncharacterized protein</fullName>
    </submittedName>
</protein>
<accession>A0A9E6ZMC1</accession>
<gene>
    <name evidence="3" type="ORF">MQE35_14520</name>
</gene>
<sequence>MKRIVLLLSLFSIFTLQAQNSLCDKAYSKASYALLHIQKALKADNFDHQMYYAERALEAFNETDEALQGCNCKKASNAAFEGIQNSKNAVSPDKWETGRFYCKKALEDARTLIDEISFCNESGFSSTYSSDEITTDISEISASVENDNVISEETQSIQQQQLTLEQQRQKLLEEQKKLEEQIRKQEELKQQMVQEREIELQNQLKLKASSEAAIQNLERALSNLFDNYNCTNVNLSDNNSYIRSNDVLYNENLKQTKLFYMNKTIEILNKALLQYQNCK</sequence>
<feature type="signal peptide" evidence="2">
    <location>
        <begin position="1"/>
        <end position="18"/>
    </location>
</feature>
<keyword evidence="4" id="KW-1185">Reference proteome</keyword>
<organism evidence="3 4">
    <name type="scientific">Abyssalbus ytuae</name>
    <dbReference type="NCBI Taxonomy" id="2926907"/>
    <lineage>
        <taxon>Bacteria</taxon>
        <taxon>Pseudomonadati</taxon>
        <taxon>Bacteroidota</taxon>
        <taxon>Flavobacteriia</taxon>
        <taxon>Flavobacteriales</taxon>
        <taxon>Flavobacteriaceae</taxon>
        <taxon>Abyssalbus</taxon>
    </lineage>
</organism>
<proteinExistence type="predicted"/>
<feature type="chain" id="PRO_5039644934" evidence="2">
    <location>
        <begin position="19"/>
        <end position="279"/>
    </location>
</feature>
<name>A0A9E6ZMC1_9FLAO</name>
<feature type="coiled-coil region" evidence="1">
    <location>
        <begin position="150"/>
        <end position="227"/>
    </location>
</feature>
<reference evidence="3" key="1">
    <citation type="submission" date="2022-03" db="EMBL/GenBank/DDBJ databases">
        <title>Description of Abyssus ytuae gen. nov., sp. nov., a novel member of the family Flavobacteriaceae isolated from the sediment of Mariana Trench.</title>
        <authorList>
            <person name="Zhang J."/>
            <person name="Xu X."/>
        </authorList>
    </citation>
    <scope>NUCLEOTIDE SEQUENCE</scope>
    <source>
        <strain evidence="3">MT3330</strain>
    </source>
</reference>
<keyword evidence="2" id="KW-0732">Signal</keyword>
<dbReference type="AlphaFoldDB" id="A0A9E6ZMC1"/>
<dbReference type="EMBL" id="CP094358">
    <property type="protein sequence ID" value="UOB16940.1"/>
    <property type="molecule type" value="Genomic_DNA"/>
</dbReference>
<keyword evidence="1" id="KW-0175">Coiled coil</keyword>
<dbReference type="KEGG" id="fbm:MQE35_14520"/>
<evidence type="ECO:0000313" key="3">
    <source>
        <dbReference type="EMBL" id="UOB16940.1"/>
    </source>
</evidence>
<evidence type="ECO:0000256" key="1">
    <source>
        <dbReference type="SAM" id="Coils"/>
    </source>
</evidence>
<evidence type="ECO:0000313" key="4">
    <source>
        <dbReference type="Proteomes" id="UP000831290"/>
    </source>
</evidence>